<dbReference type="Proteomes" id="UP001140011">
    <property type="component" value="Unassembled WGS sequence"/>
</dbReference>
<keyword evidence="1" id="KW-0472">Membrane</keyword>
<feature type="transmembrane region" description="Helical" evidence="1">
    <location>
        <begin position="74"/>
        <end position="97"/>
    </location>
</feature>
<feature type="transmembrane region" description="Helical" evidence="1">
    <location>
        <begin position="234"/>
        <end position="252"/>
    </location>
</feature>
<sequence>MSKQSSQELPKPADTQLGAAVHYVLKPILVLLTAATIYSSFKAGQQYFNSGQILCPFRSTPSHTLLDDCLRLGVVWPALNLLLSVLPPFGLLLVLVAKKGSSKKALSVADKLSAPTLTDAEADMRTMVVAVSLAAAVAALAFIHVNVSASRAEVHGYHMMYWRSNMAFWQVLSLTCSYDLLDFMAYSSDKRRSANPVFQWSAVMAIVMQLALCAPVEGIFTFVVPASKPVLSSMHARFVLVSALAAAVALYFTL</sequence>
<comment type="caution">
    <text evidence="2">The sequence shown here is derived from an EMBL/GenBank/DDBJ whole genome shotgun (WGS) entry which is preliminary data.</text>
</comment>
<reference evidence="2" key="1">
    <citation type="submission" date="2022-07" db="EMBL/GenBank/DDBJ databases">
        <title>Phylogenomic reconstructions and comparative analyses of Kickxellomycotina fungi.</title>
        <authorList>
            <person name="Reynolds N.K."/>
            <person name="Stajich J.E."/>
            <person name="Barry K."/>
            <person name="Grigoriev I.V."/>
            <person name="Crous P."/>
            <person name="Smith M.E."/>
        </authorList>
    </citation>
    <scope>NUCLEOTIDE SEQUENCE</scope>
    <source>
        <strain evidence="2">BCRC 34297</strain>
    </source>
</reference>
<dbReference type="AlphaFoldDB" id="A0A9W8GZW2"/>
<evidence type="ECO:0000313" key="3">
    <source>
        <dbReference type="Proteomes" id="UP001140011"/>
    </source>
</evidence>
<organism evidence="2 3">
    <name type="scientific">Coemansia pectinata</name>
    <dbReference type="NCBI Taxonomy" id="1052879"/>
    <lineage>
        <taxon>Eukaryota</taxon>
        <taxon>Fungi</taxon>
        <taxon>Fungi incertae sedis</taxon>
        <taxon>Zoopagomycota</taxon>
        <taxon>Kickxellomycotina</taxon>
        <taxon>Kickxellomycetes</taxon>
        <taxon>Kickxellales</taxon>
        <taxon>Kickxellaceae</taxon>
        <taxon>Coemansia</taxon>
    </lineage>
</organism>
<protein>
    <submittedName>
        <fullName evidence="2">Uncharacterized protein</fullName>
    </submittedName>
</protein>
<feature type="non-terminal residue" evidence="2">
    <location>
        <position position="254"/>
    </location>
</feature>
<proteinExistence type="predicted"/>
<keyword evidence="3" id="KW-1185">Reference proteome</keyword>
<feature type="transmembrane region" description="Helical" evidence="1">
    <location>
        <begin position="197"/>
        <end position="222"/>
    </location>
</feature>
<gene>
    <name evidence="2" type="ORF">GGI19_002354</name>
</gene>
<feature type="transmembrane region" description="Helical" evidence="1">
    <location>
        <begin position="20"/>
        <end position="41"/>
    </location>
</feature>
<keyword evidence="1" id="KW-0812">Transmembrane</keyword>
<accession>A0A9W8GZW2</accession>
<dbReference type="OrthoDB" id="5581167at2759"/>
<dbReference type="EMBL" id="JANBUH010000112">
    <property type="protein sequence ID" value="KAJ2754506.1"/>
    <property type="molecule type" value="Genomic_DNA"/>
</dbReference>
<evidence type="ECO:0000256" key="1">
    <source>
        <dbReference type="SAM" id="Phobius"/>
    </source>
</evidence>
<evidence type="ECO:0000313" key="2">
    <source>
        <dbReference type="EMBL" id="KAJ2754506.1"/>
    </source>
</evidence>
<keyword evidence="1" id="KW-1133">Transmembrane helix</keyword>
<feature type="transmembrane region" description="Helical" evidence="1">
    <location>
        <begin position="167"/>
        <end position="185"/>
    </location>
</feature>
<feature type="transmembrane region" description="Helical" evidence="1">
    <location>
        <begin position="127"/>
        <end position="147"/>
    </location>
</feature>
<name>A0A9W8GZW2_9FUNG</name>